<evidence type="ECO:0000256" key="1">
    <source>
        <dbReference type="SAM" id="MobiDB-lite"/>
    </source>
</evidence>
<gene>
    <name evidence="2" type="ORF">GCM10023081_00290</name>
</gene>
<accession>A0ABP7BQP2</accession>
<dbReference type="EMBL" id="BAABEO010000001">
    <property type="protein sequence ID" value="GAA3665372.1"/>
    <property type="molecule type" value="Genomic_DNA"/>
</dbReference>
<feature type="region of interest" description="Disordered" evidence="1">
    <location>
        <begin position="41"/>
        <end position="68"/>
    </location>
</feature>
<reference evidence="3" key="1">
    <citation type="journal article" date="2019" name="Int. J. Syst. Evol. Microbiol.">
        <title>The Global Catalogue of Microorganisms (GCM) 10K type strain sequencing project: providing services to taxonomists for standard genome sequencing and annotation.</title>
        <authorList>
            <consortium name="The Broad Institute Genomics Platform"/>
            <consortium name="The Broad Institute Genome Sequencing Center for Infectious Disease"/>
            <person name="Wu L."/>
            <person name="Ma J."/>
        </authorList>
    </citation>
    <scope>NUCLEOTIDE SEQUENCE [LARGE SCALE GENOMIC DNA]</scope>
    <source>
        <strain evidence="3">JCM 30742</strain>
    </source>
</reference>
<evidence type="ECO:0000313" key="2">
    <source>
        <dbReference type="EMBL" id="GAA3665372.1"/>
    </source>
</evidence>
<name>A0ABP7BQP2_9MICC</name>
<evidence type="ECO:0000313" key="3">
    <source>
        <dbReference type="Proteomes" id="UP001500752"/>
    </source>
</evidence>
<sequence length="100" mass="11073">MRVRMELYAKIRRDARVEGVSIRGPAKRYQIGRDTVRQALSDPVPLAPGETTNAFESPRGPPRYPPPGRVHTTSEIAELFGVARSIAYRAIKRGTTASPK</sequence>
<comment type="caution">
    <text evidence="2">The sequence shown here is derived from an EMBL/GenBank/DDBJ whole genome shotgun (WGS) entry which is preliminary data.</text>
</comment>
<feature type="compositionally biased region" description="Pro residues" evidence="1">
    <location>
        <begin position="59"/>
        <end position="68"/>
    </location>
</feature>
<protein>
    <submittedName>
        <fullName evidence="2">Uncharacterized protein</fullName>
    </submittedName>
</protein>
<dbReference type="Proteomes" id="UP001500752">
    <property type="component" value="Unassembled WGS sequence"/>
</dbReference>
<keyword evidence="3" id="KW-1185">Reference proteome</keyword>
<proteinExistence type="predicted"/>
<organism evidence="2 3">
    <name type="scientific">Arthrobacter ginkgonis</name>
    <dbReference type="NCBI Taxonomy" id="1630594"/>
    <lineage>
        <taxon>Bacteria</taxon>
        <taxon>Bacillati</taxon>
        <taxon>Actinomycetota</taxon>
        <taxon>Actinomycetes</taxon>
        <taxon>Micrococcales</taxon>
        <taxon>Micrococcaceae</taxon>
        <taxon>Arthrobacter</taxon>
    </lineage>
</organism>